<reference evidence="1 2" key="1">
    <citation type="submission" date="2019-04" db="EMBL/GenBank/DDBJ databases">
        <title>Complete genome sequencing of Piscirickettsia salmonis strain Psal-009.</title>
        <authorList>
            <person name="Schober I."/>
            <person name="Bunk B."/>
            <person name="Sproer C."/>
            <person name="Carril G.P."/>
            <person name="Riedel T."/>
            <person name="Flores-Herrera P.A."/>
            <person name="Nourdin-Galindo G."/>
            <person name="Marshall S.H."/>
            <person name="Overmann J."/>
        </authorList>
    </citation>
    <scope>NUCLEOTIDE SEQUENCE [LARGE SCALE GENOMIC DNA]</scope>
    <source>
        <strain evidence="1 2">Psal-009</strain>
    </source>
</reference>
<sequence length="392" mass="44664">MSAIKELQALLPRLAKYPKQPISKEFVEFTQSIINQYYQQTETNYLCLAATDYYTSINKPRKIVVFNDVFEKLNQDFIKMGATANPNFPKSLLINGPGGDLGTAAFQLSDSWFIIKQELRLPTETSCQGFISAVNKQIQGAADSEHLAKLQENLEQLVNEPKRLLTKEFVKLINSTVNEYYKKNKEKLTETPEAKHLFSMLECEFSSILSRDLWPNPEIYGPNVTVDHHGVILIDENHELKENAILGPDIYKDAKNQQQLIDVIKLTLSANISQLKKHSASIFTLPLLSTKDNKITELNTLQHHLDELIEDPKQPLTQPFIQQIRRKVLLYLFTPSAKKTEIGTLEALQQGLNQLIEQPEQPLPATFIKLITKDKPIHLYSAPLQKKTNKKS</sequence>
<protein>
    <submittedName>
        <fullName evidence="1">Uncharacterized protein</fullName>
    </submittedName>
</protein>
<keyword evidence="2" id="KW-1185">Reference proteome</keyword>
<evidence type="ECO:0000313" key="2">
    <source>
        <dbReference type="Proteomes" id="UP000422232"/>
    </source>
</evidence>
<dbReference type="Proteomes" id="UP000422232">
    <property type="component" value="Chromosome"/>
</dbReference>
<dbReference type="RefSeq" id="WP_036780891.1">
    <property type="nucleotide sequence ID" value="NZ_CP038893.1"/>
</dbReference>
<proteinExistence type="predicted"/>
<gene>
    <name evidence="1" type="ORF">Psal009_00176</name>
</gene>
<dbReference type="AlphaFoldDB" id="A0A9Q6PSE0"/>
<organism evidence="1 2">
    <name type="scientific">Piscirickettsia salmonis</name>
    <dbReference type="NCBI Taxonomy" id="1238"/>
    <lineage>
        <taxon>Bacteria</taxon>
        <taxon>Pseudomonadati</taxon>
        <taxon>Pseudomonadota</taxon>
        <taxon>Gammaproteobacteria</taxon>
        <taxon>Thiotrichales</taxon>
        <taxon>Piscirickettsiaceae</taxon>
        <taxon>Piscirickettsia</taxon>
    </lineage>
</organism>
<evidence type="ECO:0000313" key="1">
    <source>
        <dbReference type="EMBL" id="QGO04316.1"/>
    </source>
</evidence>
<name>A0A9Q6PSE0_PISSA</name>
<accession>A0A9Q6PSE0</accession>
<dbReference type="EMBL" id="CP038908">
    <property type="protein sequence ID" value="QGO04316.1"/>
    <property type="molecule type" value="Genomic_DNA"/>
</dbReference>